<dbReference type="Proteomes" id="UP000824120">
    <property type="component" value="Chromosome 10"/>
</dbReference>
<sequence>MLASFHLYPGIDHILSTGLLASFHLYPGMDFASLTIKFLGILITPN</sequence>
<organism evidence="1 2">
    <name type="scientific">Solanum commersonii</name>
    <name type="common">Commerson's wild potato</name>
    <name type="synonym">Commerson's nightshade</name>
    <dbReference type="NCBI Taxonomy" id="4109"/>
    <lineage>
        <taxon>Eukaryota</taxon>
        <taxon>Viridiplantae</taxon>
        <taxon>Streptophyta</taxon>
        <taxon>Embryophyta</taxon>
        <taxon>Tracheophyta</taxon>
        <taxon>Spermatophyta</taxon>
        <taxon>Magnoliopsida</taxon>
        <taxon>eudicotyledons</taxon>
        <taxon>Gunneridae</taxon>
        <taxon>Pentapetalae</taxon>
        <taxon>asterids</taxon>
        <taxon>lamiids</taxon>
        <taxon>Solanales</taxon>
        <taxon>Solanaceae</taxon>
        <taxon>Solanoideae</taxon>
        <taxon>Solaneae</taxon>
        <taxon>Solanum</taxon>
    </lineage>
</organism>
<dbReference type="EMBL" id="JACXVP010000010">
    <property type="protein sequence ID" value="KAG5582098.1"/>
    <property type="molecule type" value="Genomic_DNA"/>
</dbReference>
<protein>
    <submittedName>
        <fullName evidence="1">Uncharacterized protein</fullName>
    </submittedName>
</protein>
<evidence type="ECO:0000313" key="2">
    <source>
        <dbReference type="Proteomes" id="UP000824120"/>
    </source>
</evidence>
<name>A0A9J5X2B4_SOLCO</name>
<gene>
    <name evidence="1" type="ORF">H5410_052725</name>
</gene>
<accession>A0A9J5X2B4</accession>
<reference evidence="1 2" key="1">
    <citation type="submission" date="2020-09" db="EMBL/GenBank/DDBJ databases">
        <title>De no assembly of potato wild relative species, Solanum commersonii.</title>
        <authorList>
            <person name="Cho K."/>
        </authorList>
    </citation>
    <scope>NUCLEOTIDE SEQUENCE [LARGE SCALE GENOMIC DNA]</scope>
    <source>
        <strain evidence="1">LZ3.2</strain>
        <tissue evidence="1">Leaf</tissue>
    </source>
</reference>
<keyword evidence="2" id="KW-1185">Reference proteome</keyword>
<evidence type="ECO:0000313" key="1">
    <source>
        <dbReference type="EMBL" id="KAG5582098.1"/>
    </source>
</evidence>
<dbReference type="AlphaFoldDB" id="A0A9J5X2B4"/>
<comment type="caution">
    <text evidence="1">The sequence shown here is derived from an EMBL/GenBank/DDBJ whole genome shotgun (WGS) entry which is preliminary data.</text>
</comment>
<proteinExistence type="predicted"/>